<dbReference type="InterPro" id="IPR003008">
    <property type="entry name" value="Tubulin_FtsZ_GTPase"/>
</dbReference>
<feature type="binding site" evidence="8">
    <location>
        <position position="204"/>
    </location>
    <ligand>
        <name>GTP</name>
        <dbReference type="ChEBI" id="CHEBI:37565"/>
    </ligand>
</feature>
<dbReference type="SUPFAM" id="SSF52490">
    <property type="entry name" value="Tubulin nucleotide-binding domain-like"/>
    <property type="match status" value="1"/>
</dbReference>
<dbReference type="PRINTS" id="PR00423">
    <property type="entry name" value="CELLDVISFTSZ"/>
</dbReference>
<dbReference type="CDD" id="cd02201">
    <property type="entry name" value="FtsZ_type1"/>
    <property type="match status" value="1"/>
</dbReference>
<dbReference type="NCBIfam" id="TIGR00065">
    <property type="entry name" value="ftsZ"/>
    <property type="match status" value="1"/>
</dbReference>
<evidence type="ECO:0000313" key="14">
    <source>
        <dbReference type="EMBL" id="ACZ42506.1"/>
    </source>
</evidence>
<sequence>MGPEENIHKLVRSDSQSSYSSFADSNRLAVIKVIGVGGAGGNAVSRMIDAEVKDVEFIVMNTDAQDILHSEADVRISIGDKLTKGLGAGGDPSVGAKAAEESQDEIYDALKGADMVFITAGMGGGTGTGASPIVAQIARDVGALTVGVVTRPFSFEGSKRRAVAEEGIQRLKEHVDTLIVIPNDRILQLVEKRTTVKEAFHMADDVLRQAIQGISELITEHGNINCDFADVKAIMSNAGSALMAIGRGTGENRAVEAARAAIESPLLELSIEGAKGVLFNITGSEDLGMLELHEAAQLIQEAADPEANIIFGHVIDNRLQDEVKITLIATGFDNVKRVPSNKPVSIQKEPQTQKPPAQEDYDIPAFLRLRQR</sequence>
<evidence type="ECO:0000256" key="3">
    <source>
        <dbReference type="ARBA" id="ARBA00022618"/>
    </source>
</evidence>
<keyword evidence="3 8" id="KW-0132">Cell division</keyword>
<comment type="subunit">
    <text evidence="8">Homodimer. Polymerizes to form a dynamic ring structure in a strictly GTP-dependent manner. Interacts directly with several other division proteins.</text>
</comment>
<dbReference type="STRING" id="525904.Tter_1600"/>
<feature type="binding site" evidence="8">
    <location>
        <begin position="38"/>
        <end position="42"/>
    </location>
    <ligand>
        <name>GTP</name>
        <dbReference type="ChEBI" id="CHEBI:37565"/>
    </ligand>
</feature>
<dbReference type="PANTHER" id="PTHR30314:SF3">
    <property type="entry name" value="MITOCHONDRIAL DIVISION PROTEIN FSZA"/>
    <property type="match status" value="1"/>
</dbReference>
<dbReference type="InterPro" id="IPR036525">
    <property type="entry name" value="Tubulin/FtsZ_GTPase_sf"/>
</dbReference>
<dbReference type="GO" id="GO:0043093">
    <property type="term" value="P:FtsZ-dependent cytokinesis"/>
    <property type="evidence" value="ECO:0007669"/>
    <property type="project" value="UniProtKB-UniRule"/>
</dbReference>
<keyword evidence="15" id="KW-1185">Reference proteome</keyword>
<dbReference type="PANTHER" id="PTHR30314">
    <property type="entry name" value="CELL DIVISION PROTEIN FTSZ-RELATED"/>
    <property type="match status" value="1"/>
</dbReference>
<evidence type="ECO:0000256" key="10">
    <source>
        <dbReference type="RuleBase" id="RU000631"/>
    </source>
</evidence>
<dbReference type="AlphaFoldDB" id="D1CCJ1"/>
<comment type="subcellular location">
    <subcellularLocation>
        <location evidence="8">Cytoplasm</location>
    </subcellularLocation>
    <text evidence="8">Assembles at midcell at the inner surface of the cytoplasmic membrane.</text>
</comment>
<dbReference type="eggNOG" id="COG0206">
    <property type="taxonomic scope" value="Bacteria"/>
</dbReference>
<evidence type="ECO:0000256" key="5">
    <source>
        <dbReference type="ARBA" id="ARBA00023134"/>
    </source>
</evidence>
<feature type="domain" description="Tubulin/FtsZ 2-layer sandwich" evidence="13">
    <location>
        <begin position="224"/>
        <end position="341"/>
    </location>
</feature>
<feature type="binding site" evidence="8">
    <location>
        <position position="160"/>
    </location>
    <ligand>
        <name>GTP</name>
        <dbReference type="ChEBI" id="CHEBI:37565"/>
    </ligand>
</feature>
<keyword evidence="2 8" id="KW-0963">Cytoplasm</keyword>
<dbReference type="KEGG" id="ttr:Tter_1600"/>
<dbReference type="GO" id="GO:0005525">
    <property type="term" value="F:GTP binding"/>
    <property type="evidence" value="ECO:0007669"/>
    <property type="project" value="UniProtKB-UniRule"/>
</dbReference>
<dbReference type="InterPro" id="IPR008280">
    <property type="entry name" value="Tub_FtsZ_C"/>
</dbReference>
<comment type="similarity">
    <text evidence="1 8 10">Belongs to the FtsZ family.</text>
</comment>
<evidence type="ECO:0000256" key="4">
    <source>
        <dbReference type="ARBA" id="ARBA00022741"/>
    </source>
</evidence>
<keyword evidence="7 8" id="KW-0131">Cell cycle</keyword>
<feature type="binding site" evidence="8">
    <location>
        <position position="156"/>
    </location>
    <ligand>
        <name>GTP</name>
        <dbReference type="ChEBI" id="CHEBI:37565"/>
    </ligand>
</feature>
<evidence type="ECO:0000256" key="1">
    <source>
        <dbReference type="ARBA" id="ARBA00009690"/>
    </source>
</evidence>
<dbReference type="Pfam" id="PF12327">
    <property type="entry name" value="FtsZ_C"/>
    <property type="match status" value="1"/>
</dbReference>
<dbReference type="SMART" id="SM00865">
    <property type="entry name" value="Tubulin_C"/>
    <property type="match status" value="1"/>
</dbReference>
<dbReference type="Proteomes" id="UP000000323">
    <property type="component" value="Chromosome 1"/>
</dbReference>
<dbReference type="InterPro" id="IPR024757">
    <property type="entry name" value="FtsZ_C"/>
</dbReference>
<dbReference type="SMART" id="SM00864">
    <property type="entry name" value="Tubulin"/>
    <property type="match status" value="1"/>
</dbReference>
<organism evidence="14 15">
    <name type="scientific">Thermobaculum terrenum (strain ATCC BAA-798 / CCMEE 7001 / YNP1)</name>
    <dbReference type="NCBI Taxonomy" id="525904"/>
    <lineage>
        <taxon>Bacteria</taxon>
        <taxon>Bacillati</taxon>
        <taxon>Chloroflexota</taxon>
        <taxon>Chloroflexia</taxon>
        <taxon>Candidatus Thermobaculales</taxon>
        <taxon>Candidatus Thermobaculaceae</taxon>
        <taxon>Thermobaculum</taxon>
    </lineage>
</organism>
<evidence type="ECO:0000256" key="2">
    <source>
        <dbReference type="ARBA" id="ARBA00022490"/>
    </source>
</evidence>
<dbReference type="GO" id="GO:0051258">
    <property type="term" value="P:protein polymerization"/>
    <property type="evidence" value="ECO:0007669"/>
    <property type="project" value="UniProtKB-UniRule"/>
</dbReference>
<dbReference type="GO" id="GO:0000917">
    <property type="term" value="P:division septum assembly"/>
    <property type="evidence" value="ECO:0007669"/>
    <property type="project" value="UniProtKB-KW"/>
</dbReference>
<dbReference type="EMBL" id="CP001825">
    <property type="protein sequence ID" value="ACZ42506.1"/>
    <property type="molecule type" value="Genomic_DNA"/>
</dbReference>
<dbReference type="InterPro" id="IPR018316">
    <property type="entry name" value="Tubulin/FtsZ_2-layer-sand-dom"/>
</dbReference>
<gene>
    <name evidence="8" type="primary">ftsZ</name>
    <name evidence="14" type="ordered locus">Tter_1600</name>
</gene>
<dbReference type="InterPro" id="IPR020805">
    <property type="entry name" value="Cell_div_FtsZ_CS"/>
</dbReference>
<dbReference type="GO" id="GO:0005737">
    <property type="term" value="C:cytoplasm"/>
    <property type="evidence" value="ECO:0007669"/>
    <property type="project" value="UniProtKB-SubCell"/>
</dbReference>
<keyword evidence="6 8" id="KW-0717">Septation</keyword>
<evidence type="ECO:0000256" key="7">
    <source>
        <dbReference type="ARBA" id="ARBA00023306"/>
    </source>
</evidence>
<dbReference type="HAMAP" id="MF_00909">
    <property type="entry name" value="FtsZ"/>
    <property type="match status" value="1"/>
</dbReference>
<dbReference type="Gene3D" id="3.30.1330.20">
    <property type="entry name" value="Tubulin/FtsZ, C-terminal domain"/>
    <property type="match status" value="1"/>
</dbReference>
<dbReference type="GO" id="GO:0003924">
    <property type="term" value="F:GTPase activity"/>
    <property type="evidence" value="ECO:0007669"/>
    <property type="project" value="UniProtKB-UniRule"/>
</dbReference>
<keyword evidence="4 8" id="KW-0547">Nucleotide-binding</keyword>
<dbReference type="InterPro" id="IPR045061">
    <property type="entry name" value="FtsZ/CetZ"/>
</dbReference>
<reference evidence="15" key="1">
    <citation type="journal article" date="2010" name="Stand. Genomic Sci.">
        <title>Complete genome sequence of 'Thermobaculum terrenum' type strain (YNP1).</title>
        <authorList>
            <person name="Kiss H."/>
            <person name="Cleland D."/>
            <person name="Lapidus A."/>
            <person name="Lucas S."/>
            <person name="Glavina Del Rio T."/>
            <person name="Nolan M."/>
            <person name="Tice H."/>
            <person name="Han C."/>
            <person name="Goodwin L."/>
            <person name="Pitluck S."/>
            <person name="Liolios K."/>
            <person name="Ivanova N."/>
            <person name="Mavromatis K."/>
            <person name="Ovchinnikova G."/>
            <person name="Pati A."/>
            <person name="Chen A."/>
            <person name="Palaniappan K."/>
            <person name="Land M."/>
            <person name="Hauser L."/>
            <person name="Chang Y."/>
            <person name="Jeffries C."/>
            <person name="Lu M."/>
            <person name="Brettin T."/>
            <person name="Detter J."/>
            <person name="Goker M."/>
            <person name="Tindall B."/>
            <person name="Beck B."/>
            <person name="McDermott T."/>
            <person name="Woyke T."/>
            <person name="Bristow J."/>
            <person name="Eisen J."/>
            <person name="Markowitz V."/>
            <person name="Hugenholtz P."/>
            <person name="Kyrpides N."/>
            <person name="Klenk H."/>
            <person name="Cheng J."/>
        </authorList>
    </citation>
    <scope>NUCLEOTIDE SEQUENCE [LARGE SCALE GENOMIC DNA]</scope>
    <source>
        <strain evidence="15">ATCC BAA-798 / YNP1</strain>
    </source>
</reference>
<dbReference type="Gene3D" id="3.40.50.1440">
    <property type="entry name" value="Tubulin/FtsZ, GTPase domain"/>
    <property type="match status" value="1"/>
</dbReference>
<dbReference type="InterPro" id="IPR000158">
    <property type="entry name" value="Cell_div_FtsZ"/>
</dbReference>
<evidence type="ECO:0000256" key="8">
    <source>
        <dbReference type="HAMAP-Rule" id="MF_00909"/>
    </source>
</evidence>
<name>D1CCJ1_THET1</name>
<dbReference type="FunFam" id="3.40.50.1440:FF:000023">
    <property type="entry name" value="Cell division protein FtsZ"/>
    <property type="match status" value="1"/>
</dbReference>
<dbReference type="SUPFAM" id="SSF55307">
    <property type="entry name" value="Tubulin C-terminal domain-like"/>
    <property type="match status" value="1"/>
</dbReference>
<evidence type="ECO:0000259" key="13">
    <source>
        <dbReference type="SMART" id="SM00865"/>
    </source>
</evidence>
<dbReference type="GO" id="GO:0032153">
    <property type="term" value="C:cell division site"/>
    <property type="evidence" value="ECO:0007669"/>
    <property type="project" value="UniProtKB-UniRule"/>
</dbReference>
<evidence type="ECO:0000313" key="15">
    <source>
        <dbReference type="Proteomes" id="UP000000323"/>
    </source>
</evidence>
<evidence type="ECO:0000256" key="9">
    <source>
        <dbReference type="NCBIfam" id="TIGR00065"/>
    </source>
</evidence>
<feature type="domain" description="Tubulin/FtsZ GTPase" evidence="12">
    <location>
        <begin position="30"/>
        <end position="222"/>
    </location>
</feature>
<dbReference type="Pfam" id="PF00091">
    <property type="entry name" value="Tubulin"/>
    <property type="match status" value="1"/>
</dbReference>
<accession>D1CCJ1</accession>
<feature type="compositionally biased region" description="Polar residues" evidence="11">
    <location>
        <begin position="342"/>
        <end position="355"/>
    </location>
</feature>
<comment type="function">
    <text evidence="8 10">Essential cell division protein that forms a contractile ring structure (Z ring) at the future cell division site. The regulation of the ring assembly controls the timing and the location of cell division. One of the functions of the FtsZ ring is to recruit other cell division proteins to the septum to produce a new cell wall between the dividing cells. Binds GTP and shows GTPase activity.</text>
</comment>
<evidence type="ECO:0000259" key="12">
    <source>
        <dbReference type="SMART" id="SM00864"/>
    </source>
</evidence>
<dbReference type="HOGENOM" id="CLU_024865_0_1_0"/>
<feature type="binding site" evidence="8">
    <location>
        <begin position="125"/>
        <end position="127"/>
    </location>
    <ligand>
        <name>GTP</name>
        <dbReference type="ChEBI" id="CHEBI:37565"/>
    </ligand>
</feature>
<evidence type="ECO:0000256" key="11">
    <source>
        <dbReference type="SAM" id="MobiDB-lite"/>
    </source>
</evidence>
<keyword evidence="5 8" id="KW-0342">GTP-binding</keyword>
<dbReference type="InterPro" id="IPR037103">
    <property type="entry name" value="Tubulin/FtsZ-like_C"/>
</dbReference>
<proteinExistence type="inferred from homology"/>
<dbReference type="PROSITE" id="PS01135">
    <property type="entry name" value="FTSZ_2"/>
    <property type="match status" value="1"/>
</dbReference>
<protein>
    <recommendedName>
        <fullName evidence="8 9">Cell division protein FtsZ</fullName>
    </recommendedName>
</protein>
<evidence type="ECO:0000256" key="6">
    <source>
        <dbReference type="ARBA" id="ARBA00023210"/>
    </source>
</evidence>
<feature type="region of interest" description="Disordered" evidence="11">
    <location>
        <begin position="339"/>
        <end position="363"/>
    </location>
</feature>